<gene>
    <name evidence="4" type="ORF">J7S33_27010</name>
    <name evidence="3" type="ORF">JOE68_005209</name>
</gene>
<feature type="transmembrane region" description="Helical" evidence="1">
    <location>
        <begin position="502"/>
        <end position="520"/>
    </location>
</feature>
<reference evidence="3 6" key="1">
    <citation type="submission" date="2021-01" db="EMBL/GenBank/DDBJ databases">
        <title>Sequencing the genomes of 1000 actinobacteria strains.</title>
        <authorList>
            <person name="Klenk H.-P."/>
        </authorList>
    </citation>
    <scope>NUCLEOTIDE SEQUENCE [LARGE SCALE GENOMIC DNA]</scope>
    <source>
        <strain evidence="3 6">DSM 44581</strain>
    </source>
</reference>
<protein>
    <recommendedName>
        <fullName evidence="2">Low molecular weight protein antigen 6 PH domain-containing protein</fullName>
    </recommendedName>
</protein>
<dbReference type="EMBL" id="JAFBCL010000001">
    <property type="protein sequence ID" value="MBM7814344.1"/>
    <property type="molecule type" value="Genomic_DNA"/>
</dbReference>
<proteinExistence type="predicted"/>
<dbReference type="Pfam" id="PF10756">
    <property type="entry name" value="bPH_6"/>
    <property type="match status" value="1"/>
</dbReference>
<name>A0A8T8HVR5_9PSEU</name>
<sequence length="521" mass="55273">MSRPFTAEDLRRWEAHTVPAWVCKGVLLVGWVVAFGYSAATASTCSPASPCQPDPWLSVFAAALLATPVLLWREPVVGCALGAAFGLLEVVFEADEGIRVAFGLHGLACALVGLWLVEARRAQHRVFGEISAPTVVRRAAPARFTGRSVAAALLLVVGGLALVKYVVDSADVTEHTTAAVRVNGTVVSVAEFAVTVELQSSQRTFDVLAPESYAVGMDVPVLVDGQWAELVSEPRDVTLPLTVMALTLGMAVFLRLRDVAGRRAAQRFLGGPAPSVEVLVRADGRGRAVLHAVDGRPFGSIAVTGAFDDGRMTAVGDLSHGGWVVLVTPDRVLLPNRPLRPHHRALPRRDGPGEELLGVALEVPPLPFPVPPHRRDVVAGRWLLAAAAFLTAGAANLDGPVVLTALWSAGTCAVAGWVRGRPSAVFHHDHASVRSWLRTYRVPWSEVTSIRRDGERLVLELESGARFTLAQSTRPVAELGAIARRLHDLAPHGGELTSRPGGALPAALCFALVAAAVLLLT</sequence>
<evidence type="ECO:0000313" key="6">
    <source>
        <dbReference type="Proteomes" id="UP001195724"/>
    </source>
</evidence>
<evidence type="ECO:0000313" key="3">
    <source>
        <dbReference type="EMBL" id="MBM7814344.1"/>
    </source>
</evidence>
<feature type="transmembrane region" description="Helical" evidence="1">
    <location>
        <begin position="98"/>
        <end position="117"/>
    </location>
</feature>
<keyword evidence="1" id="KW-0472">Membrane</keyword>
<organism evidence="4 5">
    <name type="scientific">Saccharothrix algeriensis</name>
    <dbReference type="NCBI Taxonomy" id="173560"/>
    <lineage>
        <taxon>Bacteria</taxon>
        <taxon>Bacillati</taxon>
        <taxon>Actinomycetota</taxon>
        <taxon>Actinomycetes</taxon>
        <taxon>Pseudonocardiales</taxon>
        <taxon>Pseudonocardiaceae</taxon>
        <taxon>Saccharothrix</taxon>
    </lineage>
</organism>
<feature type="transmembrane region" description="Helical" evidence="1">
    <location>
        <begin position="148"/>
        <end position="167"/>
    </location>
</feature>
<dbReference type="Proteomes" id="UP000671828">
    <property type="component" value="Chromosome"/>
</dbReference>
<dbReference type="AlphaFoldDB" id="A0A8T8HVR5"/>
<feature type="domain" description="Low molecular weight protein antigen 6 PH" evidence="2">
    <location>
        <begin position="422"/>
        <end position="469"/>
    </location>
</feature>
<evidence type="ECO:0000256" key="1">
    <source>
        <dbReference type="SAM" id="Phobius"/>
    </source>
</evidence>
<evidence type="ECO:0000313" key="4">
    <source>
        <dbReference type="EMBL" id="QTR02675.1"/>
    </source>
</evidence>
<evidence type="ECO:0000313" key="5">
    <source>
        <dbReference type="Proteomes" id="UP000671828"/>
    </source>
</evidence>
<evidence type="ECO:0000259" key="2">
    <source>
        <dbReference type="Pfam" id="PF10756"/>
    </source>
</evidence>
<keyword evidence="1" id="KW-1133">Transmembrane helix</keyword>
<feature type="transmembrane region" description="Helical" evidence="1">
    <location>
        <begin position="21"/>
        <end position="40"/>
    </location>
</feature>
<keyword evidence="6" id="KW-1185">Reference proteome</keyword>
<reference evidence="4" key="2">
    <citation type="submission" date="2021-04" db="EMBL/GenBank/DDBJ databases">
        <title>Saccharothrix algeriensis WGS.</title>
        <authorList>
            <person name="Stuskova K."/>
            <person name="Hakalova E."/>
            <person name="Tebbal A.B."/>
            <person name="Eichmeier A."/>
        </authorList>
    </citation>
    <scope>NUCLEOTIDE SEQUENCE</scope>
    <source>
        <strain evidence="4">NRRL B-24137</strain>
    </source>
</reference>
<accession>A0A8T8HVR5</accession>
<dbReference type="InterPro" id="IPR019692">
    <property type="entry name" value="CFP-6_PH"/>
</dbReference>
<dbReference type="RefSeq" id="WP_204844891.1">
    <property type="nucleotide sequence ID" value="NZ_JAFBCL010000001.1"/>
</dbReference>
<dbReference type="Proteomes" id="UP001195724">
    <property type="component" value="Unassembled WGS sequence"/>
</dbReference>
<feature type="transmembrane region" description="Helical" evidence="1">
    <location>
        <begin position="237"/>
        <end position="256"/>
    </location>
</feature>
<keyword evidence="1" id="KW-0812">Transmembrane</keyword>
<dbReference type="EMBL" id="CP072788">
    <property type="protein sequence ID" value="QTR02675.1"/>
    <property type="molecule type" value="Genomic_DNA"/>
</dbReference>
<feature type="transmembrane region" description="Helical" evidence="1">
    <location>
        <begin position="378"/>
        <end position="395"/>
    </location>
</feature>